<dbReference type="AlphaFoldDB" id="A0A8S0XSY1"/>
<evidence type="ECO:0000313" key="4">
    <source>
        <dbReference type="EMBL" id="CAA7265171.1"/>
    </source>
</evidence>
<keyword evidence="3" id="KW-0560">Oxidoreductase</keyword>
<sequence>MAMALAEAGARAVYCVDQGPEPSYEWKATREHLQRLEPLDRPMPSTGEKSKAGGWEPPRLEYISADVRDQALILSIGESIGARECRLDVCVAAAGIPSTHTGCLSYPSSEFRRVLDVNAAGTLFTAQAAGRQMKKFGNGGSIVLVASMSGSITNRGHKWVAYNASKAAVLQMARSMACELARDAIRVNSLSPGYMYTNMSAAELETTPQLLDQWSELTPMGRIGRPDELRGVVTWLASDASSYCTGSDILVAGGHQAW</sequence>
<dbReference type="OrthoDB" id="1669814at2759"/>
<name>A0A8S0XSY1_CYCAE</name>
<dbReference type="InterPro" id="IPR020904">
    <property type="entry name" value="Sc_DH/Rdtase_CS"/>
</dbReference>
<dbReference type="InterPro" id="IPR036291">
    <property type="entry name" value="NAD(P)-bd_dom_sf"/>
</dbReference>
<evidence type="ECO:0008006" key="6">
    <source>
        <dbReference type="Google" id="ProtNLM"/>
    </source>
</evidence>
<evidence type="ECO:0000313" key="5">
    <source>
        <dbReference type="Proteomes" id="UP000467700"/>
    </source>
</evidence>
<keyword evidence="5" id="KW-1185">Reference proteome</keyword>
<comment type="caution">
    <text evidence="4">The sequence shown here is derived from an EMBL/GenBank/DDBJ whole genome shotgun (WGS) entry which is preliminary data.</text>
</comment>
<dbReference type="Gene3D" id="3.40.50.720">
    <property type="entry name" value="NAD(P)-binding Rossmann-like Domain"/>
    <property type="match status" value="1"/>
</dbReference>
<dbReference type="GO" id="GO:0016616">
    <property type="term" value="F:oxidoreductase activity, acting on the CH-OH group of donors, NAD or NADP as acceptor"/>
    <property type="evidence" value="ECO:0007669"/>
    <property type="project" value="UniProtKB-ARBA"/>
</dbReference>
<keyword evidence="2" id="KW-0521">NADP</keyword>
<dbReference type="EMBL" id="CACVBS010000047">
    <property type="protein sequence ID" value="CAA7265171.1"/>
    <property type="molecule type" value="Genomic_DNA"/>
</dbReference>
<evidence type="ECO:0000256" key="2">
    <source>
        <dbReference type="ARBA" id="ARBA00022857"/>
    </source>
</evidence>
<dbReference type="PANTHER" id="PTHR43008">
    <property type="entry name" value="BENZIL REDUCTASE"/>
    <property type="match status" value="1"/>
</dbReference>
<dbReference type="GO" id="GO:0050664">
    <property type="term" value="F:oxidoreductase activity, acting on NAD(P)H, oxygen as acceptor"/>
    <property type="evidence" value="ECO:0007669"/>
    <property type="project" value="TreeGrafter"/>
</dbReference>
<dbReference type="PROSITE" id="PS00061">
    <property type="entry name" value="ADH_SHORT"/>
    <property type="match status" value="1"/>
</dbReference>
<organism evidence="4 5">
    <name type="scientific">Cyclocybe aegerita</name>
    <name type="common">Black poplar mushroom</name>
    <name type="synonym">Agrocybe aegerita</name>
    <dbReference type="NCBI Taxonomy" id="1973307"/>
    <lineage>
        <taxon>Eukaryota</taxon>
        <taxon>Fungi</taxon>
        <taxon>Dikarya</taxon>
        <taxon>Basidiomycota</taxon>
        <taxon>Agaricomycotina</taxon>
        <taxon>Agaricomycetes</taxon>
        <taxon>Agaricomycetidae</taxon>
        <taxon>Agaricales</taxon>
        <taxon>Agaricineae</taxon>
        <taxon>Bolbitiaceae</taxon>
        <taxon>Cyclocybe</taxon>
    </lineage>
</organism>
<evidence type="ECO:0000256" key="1">
    <source>
        <dbReference type="ARBA" id="ARBA00006484"/>
    </source>
</evidence>
<dbReference type="SUPFAM" id="SSF51735">
    <property type="entry name" value="NAD(P)-binding Rossmann-fold domains"/>
    <property type="match status" value="1"/>
</dbReference>
<gene>
    <name evidence="4" type="ORF">AAE3_LOCUS7428</name>
</gene>
<dbReference type="PANTHER" id="PTHR43008:SF4">
    <property type="entry name" value="CHAIN DEHYDROGENASE, PUTATIVE (AFU_ORTHOLOGUE AFUA_4G08710)-RELATED"/>
    <property type="match status" value="1"/>
</dbReference>
<dbReference type="PRINTS" id="PR00081">
    <property type="entry name" value="GDHRDH"/>
</dbReference>
<protein>
    <recommendedName>
        <fullName evidence="6">Sorbose reductase sou1</fullName>
    </recommendedName>
</protein>
<accession>A0A8S0XSY1</accession>
<reference evidence="4 5" key="1">
    <citation type="submission" date="2020-01" db="EMBL/GenBank/DDBJ databases">
        <authorList>
            <person name="Gupta K D."/>
        </authorList>
    </citation>
    <scope>NUCLEOTIDE SEQUENCE [LARGE SCALE GENOMIC DNA]</scope>
</reference>
<comment type="similarity">
    <text evidence="1">Belongs to the short-chain dehydrogenases/reductases (SDR) family.</text>
</comment>
<dbReference type="PRINTS" id="PR00080">
    <property type="entry name" value="SDRFAMILY"/>
</dbReference>
<dbReference type="InterPro" id="IPR002347">
    <property type="entry name" value="SDR_fam"/>
</dbReference>
<evidence type="ECO:0000256" key="3">
    <source>
        <dbReference type="ARBA" id="ARBA00023002"/>
    </source>
</evidence>
<proteinExistence type="inferred from homology"/>
<dbReference type="Pfam" id="PF13561">
    <property type="entry name" value="adh_short_C2"/>
    <property type="match status" value="1"/>
</dbReference>
<dbReference type="Proteomes" id="UP000467700">
    <property type="component" value="Unassembled WGS sequence"/>
</dbReference>